<dbReference type="RefSeq" id="WP_222578300.1">
    <property type="nucleotide sequence ID" value="NZ_JAHVHU010000002.1"/>
</dbReference>
<sequence>MKNKKISRREFTRNTSLVASASMMVPSLLPSVPTGFFNSRNDSVFISTDFPSGGGTVKMVNSKPLTLQVIPHNQKEGGWSQLWWHFRVGGLTPGEEITIQLDTRDSTIKGISPQINFSYDRKDWGLTNTGKMEVIDGKEFFVYTHIVKGDSVWFAYDLPYTLEHIDLLLLPLAAIDPGVEVIELCRSKGDRPVKALRFDNTENSESKYGIWLQARSHAFESGSSWVLHELTEWLLSNSPEAMALRKCAQITVVPIVDVDGVTEGRTGKMQAPYDHNRGWENKGSHWPEIRAIKSKIKELVAQNKADLFIDFHGPGNQSHPYFIMPESKDVLTPTQSKNRSKFLKTLDAKPFDDKLRATQSMSQICYSARPWKRVNKGNSTSWVTMNGTDSTIILTLEVNMNTPLSTREGYRSEGLVLGNAISKYFTEGAHIK</sequence>
<dbReference type="InterPro" id="IPR006311">
    <property type="entry name" value="TAT_signal"/>
</dbReference>
<dbReference type="Gene3D" id="2.60.40.3120">
    <property type="match status" value="1"/>
</dbReference>
<accession>A0A953HKL4</accession>
<evidence type="ECO:0000259" key="3">
    <source>
        <dbReference type="PROSITE" id="PS52035"/>
    </source>
</evidence>
<dbReference type="Gene3D" id="3.40.630.10">
    <property type="entry name" value="Zn peptidases"/>
    <property type="match status" value="1"/>
</dbReference>
<dbReference type="Pfam" id="PF00246">
    <property type="entry name" value="Peptidase_M14"/>
    <property type="match status" value="1"/>
</dbReference>
<dbReference type="GO" id="GO:0004181">
    <property type="term" value="F:metallocarboxypeptidase activity"/>
    <property type="evidence" value="ECO:0007669"/>
    <property type="project" value="InterPro"/>
</dbReference>
<feature type="domain" description="Peptidase M14" evidence="3">
    <location>
        <begin position="158"/>
        <end position="432"/>
    </location>
</feature>
<dbReference type="PROSITE" id="PS51318">
    <property type="entry name" value="TAT"/>
    <property type="match status" value="1"/>
</dbReference>
<keyword evidence="5" id="KW-1185">Reference proteome</keyword>
<gene>
    <name evidence="4" type="ORF">KUV50_01435</name>
</gene>
<reference evidence="4" key="1">
    <citation type="submission" date="2021-06" db="EMBL/GenBank/DDBJ databases">
        <title>44 bacteria genomes isolated from Dapeng, Shenzhen.</title>
        <authorList>
            <person name="Zheng W."/>
            <person name="Yu S."/>
            <person name="Huang Y."/>
        </authorList>
    </citation>
    <scope>NUCLEOTIDE SEQUENCE</scope>
    <source>
        <strain evidence="4">DP5N28-2</strain>
    </source>
</reference>
<dbReference type="PANTHER" id="PTHR12756:SF11">
    <property type="entry name" value="CYTOSOLIC CARBOXYPEPTIDASE 1"/>
    <property type="match status" value="1"/>
</dbReference>
<dbReference type="PANTHER" id="PTHR12756">
    <property type="entry name" value="CYTOSOLIC CARBOXYPEPTIDASE"/>
    <property type="match status" value="1"/>
</dbReference>
<dbReference type="InterPro" id="IPR000834">
    <property type="entry name" value="Peptidase_M14"/>
</dbReference>
<evidence type="ECO:0000313" key="5">
    <source>
        <dbReference type="Proteomes" id="UP000753961"/>
    </source>
</evidence>
<comment type="caution">
    <text evidence="2">Lacks conserved residue(s) required for the propagation of feature annotation.</text>
</comment>
<dbReference type="SUPFAM" id="SSF53187">
    <property type="entry name" value="Zn-dependent exopeptidases"/>
    <property type="match status" value="1"/>
</dbReference>
<comment type="similarity">
    <text evidence="2">Belongs to the peptidase M14 family.</text>
</comment>
<comment type="caution">
    <text evidence="4">The sequence shown here is derived from an EMBL/GenBank/DDBJ whole genome shotgun (WGS) entry which is preliminary data.</text>
</comment>
<dbReference type="InterPro" id="IPR050821">
    <property type="entry name" value="Cytosolic_carboxypeptidase"/>
</dbReference>
<dbReference type="InterPro" id="IPR040626">
    <property type="entry name" value="Pepdidase_M14_N"/>
</dbReference>
<proteinExistence type="inferred from homology"/>
<comment type="cofactor">
    <cofactor evidence="1">
        <name>Zn(2+)</name>
        <dbReference type="ChEBI" id="CHEBI:29105"/>
    </cofactor>
</comment>
<dbReference type="PROSITE" id="PS52035">
    <property type="entry name" value="PEPTIDASE_M14"/>
    <property type="match status" value="1"/>
</dbReference>
<name>A0A953HKL4_9BACT</name>
<dbReference type="GO" id="GO:0006508">
    <property type="term" value="P:proteolysis"/>
    <property type="evidence" value="ECO:0007669"/>
    <property type="project" value="InterPro"/>
</dbReference>
<evidence type="ECO:0000313" key="4">
    <source>
        <dbReference type="EMBL" id="MBY5956779.1"/>
    </source>
</evidence>
<dbReference type="Pfam" id="PF18027">
    <property type="entry name" value="Pepdidase_M14_N"/>
    <property type="match status" value="1"/>
</dbReference>
<dbReference type="EMBL" id="JAHVHU010000002">
    <property type="protein sequence ID" value="MBY5956779.1"/>
    <property type="molecule type" value="Genomic_DNA"/>
</dbReference>
<dbReference type="Proteomes" id="UP000753961">
    <property type="component" value="Unassembled WGS sequence"/>
</dbReference>
<dbReference type="GO" id="GO:0008270">
    <property type="term" value="F:zinc ion binding"/>
    <property type="evidence" value="ECO:0007669"/>
    <property type="project" value="InterPro"/>
</dbReference>
<organism evidence="4 5">
    <name type="scientific">Membranihabitans marinus</name>
    <dbReference type="NCBI Taxonomy" id="1227546"/>
    <lineage>
        <taxon>Bacteria</taxon>
        <taxon>Pseudomonadati</taxon>
        <taxon>Bacteroidota</taxon>
        <taxon>Saprospiria</taxon>
        <taxon>Saprospirales</taxon>
        <taxon>Saprospiraceae</taxon>
        <taxon>Membranihabitans</taxon>
    </lineage>
</organism>
<dbReference type="AlphaFoldDB" id="A0A953HKL4"/>
<evidence type="ECO:0000256" key="2">
    <source>
        <dbReference type="PROSITE-ProRule" id="PRU01379"/>
    </source>
</evidence>
<evidence type="ECO:0000256" key="1">
    <source>
        <dbReference type="ARBA" id="ARBA00001947"/>
    </source>
</evidence>
<protein>
    <recommendedName>
        <fullName evidence="3">Peptidase M14 domain-containing protein</fullName>
    </recommendedName>
</protein>